<sequence>MTFIDFGKRKNNEKGFMDGFVGKIVTAGFIFGAIIWAILRFAVTYDADMIRKKLTKLDGEAVLLSGQVTEWRYFEELKIQGVGYNVMNLKTRKGSILIATLKDAPQIKSKYFIEAEIIGSIDTVNKRFKMIRPLDKSAPINRNIPFLLEKTRISLPFTI</sequence>
<dbReference type="Proteomes" id="UP000178735">
    <property type="component" value="Unassembled WGS sequence"/>
</dbReference>
<name>A0A1F7WML9_9BACT</name>
<protein>
    <submittedName>
        <fullName evidence="2">Uncharacterized protein</fullName>
    </submittedName>
</protein>
<reference evidence="2 3" key="1">
    <citation type="journal article" date="2016" name="Nat. Commun.">
        <title>Thousands of microbial genomes shed light on interconnected biogeochemical processes in an aquifer system.</title>
        <authorList>
            <person name="Anantharaman K."/>
            <person name="Brown C.T."/>
            <person name="Hug L.A."/>
            <person name="Sharon I."/>
            <person name="Castelle C.J."/>
            <person name="Probst A.J."/>
            <person name="Thomas B.C."/>
            <person name="Singh A."/>
            <person name="Wilkins M.J."/>
            <person name="Karaoz U."/>
            <person name="Brodie E.L."/>
            <person name="Williams K.H."/>
            <person name="Hubbard S.S."/>
            <person name="Banfield J.F."/>
        </authorList>
    </citation>
    <scope>NUCLEOTIDE SEQUENCE [LARGE SCALE GENOMIC DNA]</scope>
</reference>
<dbReference type="EMBL" id="MGFH01000159">
    <property type="protein sequence ID" value="OGM03639.1"/>
    <property type="molecule type" value="Genomic_DNA"/>
</dbReference>
<evidence type="ECO:0000313" key="2">
    <source>
        <dbReference type="EMBL" id="OGM03639.1"/>
    </source>
</evidence>
<keyword evidence="1" id="KW-1133">Transmembrane helix</keyword>
<comment type="caution">
    <text evidence="2">The sequence shown here is derived from an EMBL/GenBank/DDBJ whole genome shotgun (WGS) entry which is preliminary data.</text>
</comment>
<organism evidence="2 3">
    <name type="scientific">Candidatus Wallbacteria bacterium GWC2_49_35</name>
    <dbReference type="NCBI Taxonomy" id="1817813"/>
    <lineage>
        <taxon>Bacteria</taxon>
        <taxon>Candidatus Walliibacteriota</taxon>
    </lineage>
</organism>
<accession>A0A1F7WML9</accession>
<dbReference type="AlphaFoldDB" id="A0A1F7WML9"/>
<evidence type="ECO:0000256" key="1">
    <source>
        <dbReference type="SAM" id="Phobius"/>
    </source>
</evidence>
<keyword evidence="1" id="KW-0472">Membrane</keyword>
<keyword evidence="1" id="KW-0812">Transmembrane</keyword>
<feature type="transmembrane region" description="Helical" evidence="1">
    <location>
        <begin position="20"/>
        <end position="43"/>
    </location>
</feature>
<gene>
    <name evidence="2" type="ORF">A2008_09980</name>
</gene>
<proteinExistence type="predicted"/>
<evidence type="ECO:0000313" key="3">
    <source>
        <dbReference type="Proteomes" id="UP000178735"/>
    </source>
</evidence>